<evidence type="ECO:0000313" key="20">
    <source>
        <dbReference type="Proteomes" id="UP001306508"/>
    </source>
</evidence>
<keyword evidence="8" id="KW-0479">Metal-binding</keyword>
<dbReference type="InterPro" id="IPR017927">
    <property type="entry name" value="FAD-bd_FR_type"/>
</dbReference>
<dbReference type="GO" id="GO:0009636">
    <property type="term" value="P:response to toxic substance"/>
    <property type="evidence" value="ECO:0007669"/>
    <property type="project" value="UniProtKB-KW"/>
</dbReference>
<evidence type="ECO:0000256" key="7">
    <source>
        <dbReference type="ARBA" id="ARBA00022630"/>
    </source>
</evidence>
<protein>
    <recommendedName>
        <fullName evidence="4">nitric oxide dioxygenase</fullName>
        <ecNumber evidence="4">1.14.12.17</ecNumber>
    </recommendedName>
</protein>
<dbReference type="GO" id="GO:0071949">
    <property type="term" value="F:FAD binding"/>
    <property type="evidence" value="ECO:0007669"/>
    <property type="project" value="TreeGrafter"/>
</dbReference>
<evidence type="ECO:0000256" key="6">
    <source>
        <dbReference type="ARBA" id="ARBA00022617"/>
    </source>
</evidence>
<feature type="domain" description="Globin" evidence="17">
    <location>
        <begin position="1"/>
        <end position="138"/>
    </location>
</feature>
<comment type="caution">
    <text evidence="19">The sequence shown here is derived from an EMBL/GenBank/DDBJ whole genome shotgun (WGS) entry which is preliminary data.</text>
</comment>
<proteinExistence type="inferred from homology"/>
<evidence type="ECO:0000259" key="17">
    <source>
        <dbReference type="PROSITE" id="PS01033"/>
    </source>
</evidence>
<evidence type="ECO:0000256" key="2">
    <source>
        <dbReference type="ARBA" id="ARBA00001974"/>
    </source>
</evidence>
<dbReference type="EMBL" id="JAWIZZ010000055">
    <property type="protein sequence ID" value="KAK5774227.1"/>
    <property type="molecule type" value="Genomic_DNA"/>
</dbReference>
<dbReference type="CDD" id="cd14777">
    <property type="entry name" value="Yhb1-globin-like"/>
    <property type="match status" value="1"/>
</dbReference>
<dbReference type="InterPro" id="IPR012292">
    <property type="entry name" value="Globin/Proto"/>
</dbReference>
<dbReference type="Gene3D" id="1.10.490.10">
    <property type="entry name" value="Globins"/>
    <property type="match status" value="1"/>
</dbReference>
<sequence>MLSAASKEIVKATVPVLEEHGTEITSTFYKMMFAGHPELLNIFNKTNQKKGAQQTALATTVLAAAKHIDDLSVLLPHVKQIGHKHRALQIMPEHYPIVGHYLLKAISEVLGDAATPEIIKAWGEAYGEIADVFISVEKEMYDAAAWPGWKPFTVVEKEKVAEDVYQFTVKPDSDLVLPKVVPGQYITVNTHPTRDNNQNDALRHYSISSIDTSKGLKFAVRLETSPNNPAGLVSEFLHNEVHVGDTIKLSAPAGDFALNEDLVKQNEIPLVLLASGVGVTPLLSMLEYQVNNNPERPIVWIQSSRTEAKEAFTKHVTELLARAKNVKRYIIHTNVSKRIDDNFLKENVPSHADVYICGSLHFMESMIKYLQVLEHKDDMIHYEPFGPKMSTVEVGLKKN</sequence>
<evidence type="ECO:0000256" key="14">
    <source>
        <dbReference type="ARBA" id="ARBA00048649"/>
    </source>
</evidence>
<comment type="similarity">
    <text evidence="3">In the C-terminal section; belongs to the flavoprotein pyridine nucleotide cytochrome reductase family.</text>
</comment>
<evidence type="ECO:0000256" key="13">
    <source>
        <dbReference type="ARBA" id="ARBA00023027"/>
    </source>
</evidence>
<dbReference type="SUPFAM" id="SSF46458">
    <property type="entry name" value="Globin-like"/>
    <property type="match status" value="1"/>
</dbReference>
<dbReference type="FunFam" id="3.40.50.80:FF:000010">
    <property type="entry name" value="Flavohemoprotein"/>
    <property type="match status" value="1"/>
</dbReference>
<evidence type="ECO:0000256" key="11">
    <source>
        <dbReference type="ARBA" id="ARBA00023002"/>
    </source>
</evidence>
<comment type="cofactor">
    <cofactor evidence="2">
        <name>FAD</name>
        <dbReference type="ChEBI" id="CHEBI:57692"/>
    </cofactor>
</comment>
<dbReference type="InterPro" id="IPR039261">
    <property type="entry name" value="FNR_nucleotide-bd"/>
</dbReference>
<evidence type="ECO:0000313" key="19">
    <source>
        <dbReference type="EMBL" id="KAK5774227.1"/>
    </source>
</evidence>
<dbReference type="Pfam" id="PF00970">
    <property type="entry name" value="FAD_binding_6"/>
    <property type="match status" value="1"/>
</dbReference>
<keyword evidence="11" id="KW-0560">Oxidoreductase</keyword>
<evidence type="ECO:0000256" key="5">
    <source>
        <dbReference type="ARBA" id="ARBA00022575"/>
    </source>
</evidence>
<dbReference type="Pfam" id="PF00175">
    <property type="entry name" value="NAD_binding_1"/>
    <property type="match status" value="1"/>
</dbReference>
<evidence type="ECO:0000256" key="1">
    <source>
        <dbReference type="ARBA" id="ARBA00001970"/>
    </source>
</evidence>
<dbReference type="Gene3D" id="3.40.50.80">
    <property type="entry name" value="Nucleotide-binding domain of ferredoxin-NADP reductase (FNR) module"/>
    <property type="match status" value="1"/>
</dbReference>
<dbReference type="InterPro" id="IPR000971">
    <property type="entry name" value="Globin"/>
</dbReference>
<evidence type="ECO:0000256" key="16">
    <source>
        <dbReference type="ARBA" id="ARBA00056398"/>
    </source>
</evidence>
<dbReference type="PROSITE" id="PS01033">
    <property type="entry name" value="GLOBIN"/>
    <property type="match status" value="1"/>
</dbReference>
<evidence type="ECO:0000256" key="8">
    <source>
        <dbReference type="ARBA" id="ARBA00022723"/>
    </source>
</evidence>
<dbReference type="GO" id="GO:0046210">
    <property type="term" value="P:nitric oxide catabolic process"/>
    <property type="evidence" value="ECO:0007669"/>
    <property type="project" value="TreeGrafter"/>
</dbReference>
<keyword evidence="5" id="KW-0216">Detoxification</keyword>
<dbReference type="GO" id="GO:0071500">
    <property type="term" value="P:cellular response to nitrosative stress"/>
    <property type="evidence" value="ECO:0007669"/>
    <property type="project" value="TreeGrafter"/>
</dbReference>
<dbReference type="PROSITE" id="PS51384">
    <property type="entry name" value="FAD_FR"/>
    <property type="match status" value="1"/>
</dbReference>
<dbReference type="SUPFAM" id="SSF63380">
    <property type="entry name" value="Riboflavin synthase domain-like"/>
    <property type="match status" value="1"/>
</dbReference>
<dbReference type="PANTHER" id="PTHR43396">
    <property type="entry name" value="FLAVOHEMOPROTEIN"/>
    <property type="match status" value="1"/>
</dbReference>
<evidence type="ECO:0000256" key="3">
    <source>
        <dbReference type="ARBA" id="ARBA00006401"/>
    </source>
</evidence>
<dbReference type="InterPro" id="IPR001433">
    <property type="entry name" value="OxRdtase_FAD/NAD-bd"/>
</dbReference>
<dbReference type="FunFam" id="2.40.30.10:FF:000034">
    <property type="entry name" value="Flavohemoprotein"/>
    <property type="match status" value="1"/>
</dbReference>
<dbReference type="SUPFAM" id="SSF52343">
    <property type="entry name" value="Ferredoxin reductase-like, C-terminal NADP-linked domain"/>
    <property type="match status" value="1"/>
</dbReference>
<evidence type="ECO:0000256" key="4">
    <source>
        <dbReference type="ARBA" id="ARBA00012229"/>
    </source>
</evidence>
<dbReference type="InterPro" id="IPR009050">
    <property type="entry name" value="Globin-like_sf"/>
</dbReference>
<accession>A0AAN8A671</accession>
<keyword evidence="7" id="KW-0285">Flavoprotein</keyword>
<keyword evidence="10" id="KW-0521">NADP</keyword>
<comment type="cofactor">
    <cofactor evidence="1">
        <name>heme b</name>
        <dbReference type="ChEBI" id="CHEBI:60344"/>
    </cofactor>
</comment>
<evidence type="ECO:0000259" key="18">
    <source>
        <dbReference type="PROSITE" id="PS51384"/>
    </source>
</evidence>
<dbReference type="EC" id="1.14.12.17" evidence="4"/>
<dbReference type="PANTHER" id="PTHR43396:SF3">
    <property type="entry name" value="FLAVOHEMOPROTEIN"/>
    <property type="match status" value="1"/>
</dbReference>
<keyword evidence="12" id="KW-0408">Iron</keyword>
<dbReference type="GO" id="GO:0020037">
    <property type="term" value="F:heme binding"/>
    <property type="evidence" value="ECO:0007669"/>
    <property type="project" value="InterPro"/>
</dbReference>
<name>A0AAN8A671_9SACH</name>
<dbReference type="FunFam" id="1.10.490.10:FF:000003">
    <property type="entry name" value="Flavohemoprotein"/>
    <property type="match status" value="1"/>
</dbReference>
<gene>
    <name evidence="19" type="ORF">RI543_004516</name>
</gene>
<dbReference type="Proteomes" id="UP001306508">
    <property type="component" value="Unassembled WGS sequence"/>
</dbReference>
<comment type="catalytic activity">
    <reaction evidence="15">
        <text>2 nitric oxide + NADPH + 2 O2 = 2 nitrate + NADP(+) + H(+)</text>
        <dbReference type="Rhea" id="RHEA:19465"/>
        <dbReference type="ChEBI" id="CHEBI:15378"/>
        <dbReference type="ChEBI" id="CHEBI:15379"/>
        <dbReference type="ChEBI" id="CHEBI:16480"/>
        <dbReference type="ChEBI" id="CHEBI:17632"/>
        <dbReference type="ChEBI" id="CHEBI:57783"/>
        <dbReference type="ChEBI" id="CHEBI:58349"/>
        <dbReference type="EC" id="1.14.12.17"/>
    </reaction>
</comment>
<evidence type="ECO:0000256" key="10">
    <source>
        <dbReference type="ARBA" id="ARBA00022857"/>
    </source>
</evidence>
<feature type="domain" description="FAD-binding FR-type" evidence="18">
    <location>
        <begin position="147"/>
        <end position="259"/>
    </location>
</feature>
<keyword evidence="20" id="KW-1185">Reference proteome</keyword>
<dbReference type="InterPro" id="IPR008333">
    <property type="entry name" value="Cbr1-like_FAD-bd_dom"/>
</dbReference>
<dbReference type="AlphaFoldDB" id="A0AAN8A671"/>
<reference evidence="20" key="1">
    <citation type="submission" date="2023-07" db="EMBL/GenBank/DDBJ databases">
        <title>A draft genome of Kazachstania heterogenica Y-27499.</title>
        <authorList>
            <person name="Donic C."/>
            <person name="Kralova J.S."/>
            <person name="Fidel L."/>
            <person name="Ben-Dor S."/>
            <person name="Jung S."/>
        </authorList>
    </citation>
    <scope>NUCLEOTIDE SEQUENCE [LARGE SCALE GENOMIC DNA]</scope>
    <source>
        <strain evidence="20">Y27499</strain>
    </source>
</reference>
<organism evidence="19 20">
    <name type="scientific">Arxiozyma heterogenica</name>
    <dbReference type="NCBI Taxonomy" id="278026"/>
    <lineage>
        <taxon>Eukaryota</taxon>
        <taxon>Fungi</taxon>
        <taxon>Dikarya</taxon>
        <taxon>Ascomycota</taxon>
        <taxon>Saccharomycotina</taxon>
        <taxon>Saccharomycetes</taxon>
        <taxon>Saccharomycetales</taxon>
        <taxon>Saccharomycetaceae</taxon>
        <taxon>Arxiozyma</taxon>
    </lineage>
</organism>
<comment type="catalytic activity">
    <reaction evidence="14">
        <text>2 nitric oxide + NADH + 2 O2 = 2 nitrate + NAD(+) + H(+)</text>
        <dbReference type="Rhea" id="RHEA:19469"/>
        <dbReference type="ChEBI" id="CHEBI:15378"/>
        <dbReference type="ChEBI" id="CHEBI:15379"/>
        <dbReference type="ChEBI" id="CHEBI:16480"/>
        <dbReference type="ChEBI" id="CHEBI:17632"/>
        <dbReference type="ChEBI" id="CHEBI:57540"/>
        <dbReference type="ChEBI" id="CHEBI:57945"/>
        <dbReference type="EC" id="1.14.12.17"/>
    </reaction>
</comment>
<keyword evidence="6" id="KW-0349">Heme</keyword>
<dbReference type="CDD" id="cd06184">
    <property type="entry name" value="flavohem_like_fad_nad_binding"/>
    <property type="match status" value="1"/>
</dbReference>
<dbReference type="Pfam" id="PF00042">
    <property type="entry name" value="Globin"/>
    <property type="match status" value="1"/>
</dbReference>
<comment type="function">
    <text evidence="16">In the presence of oxygen and NADH, it has NADH oxidase activity, which leads to the generation of superoxide and H(2)O(2). Under anaerobic conditions, it also exhibits nitric oxide reductase and FAD reductase activities. However, all these reactions are much lower than NOD activity.</text>
</comment>
<dbReference type="GO" id="GO:0046872">
    <property type="term" value="F:metal ion binding"/>
    <property type="evidence" value="ECO:0007669"/>
    <property type="project" value="UniProtKB-KW"/>
</dbReference>
<dbReference type="InterPro" id="IPR017938">
    <property type="entry name" value="Riboflavin_synthase-like_b-brl"/>
</dbReference>
<dbReference type="GO" id="GO:0019825">
    <property type="term" value="F:oxygen binding"/>
    <property type="evidence" value="ECO:0007669"/>
    <property type="project" value="InterPro"/>
</dbReference>
<dbReference type="Gene3D" id="2.40.30.10">
    <property type="entry name" value="Translation factors"/>
    <property type="match status" value="1"/>
</dbReference>
<keyword evidence="9" id="KW-0274">FAD</keyword>
<keyword evidence="13" id="KW-0520">NAD</keyword>
<evidence type="ECO:0000256" key="15">
    <source>
        <dbReference type="ARBA" id="ARBA00049433"/>
    </source>
</evidence>
<dbReference type="GO" id="GO:0008941">
    <property type="term" value="F:nitric oxide dioxygenase NAD(P)H activity"/>
    <property type="evidence" value="ECO:0007669"/>
    <property type="project" value="UniProtKB-EC"/>
</dbReference>
<evidence type="ECO:0000256" key="12">
    <source>
        <dbReference type="ARBA" id="ARBA00023004"/>
    </source>
</evidence>
<evidence type="ECO:0000256" key="9">
    <source>
        <dbReference type="ARBA" id="ARBA00022827"/>
    </source>
</evidence>